<dbReference type="InterPro" id="IPR008278">
    <property type="entry name" value="4-PPantetheinyl_Trfase_dom"/>
</dbReference>
<keyword evidence="5 8" id="KW-0460">Magnesium</keyword>
<comment type="cofactor">
    <cofactor evidence="8">
        <name>Mg(2+)</name>
        <dbReference type="ChEBI" id="CHEBI:18420"/>
    </cofactor>
</comment>
<evidence type="ECO:0000256" key="2">
    <source>
        <dbReference type="ARBA" id="ARBA00022679"/>
    </source>
</evidence>
<organism evidence="10 11">
    <name type="scientific">Agrobacterium rubi TR3 = NBRC 13261</name>
    <dbReference type="NCBI Taxonomy" id="1368415"/>
    <lineage>
        <taxon>Bacteria</taxon>
        <taxon>Pseudomonadati</taxon>
        <taxon>Pseudomonadota</taxon>
        <taxon>Alphaproteobacteria</taxon>
        <taxon>Hyphomicrobiales</taxon>
        <taxon>Rhizobiaceae</taxon>
        <taxon>Rhizobium/Agrobacterium group</taxon>
        <taxon>Agrobacterium</taxon>
    </lineage>
</organism>
<dbReference type="eggNOG" id="COG0736">
    <property type="taxonomic scope" value="Bacteria"/>
</dbReference>
<dbReference type="SUPFAM" id="SSF56214">
    <property type="entry name" value="4'-phosphopantetheinyl transferase"/>
    <property type="match status" value="1"/>
</dbReference>
<gene>
    <name evidence="8 10" type="primary">acpS</name>
    <name evidence="10" type="ORF">RRU01S_25_00290</name>
</gene>
<comment type="catalytic activity">
    <reaction evidence="8">
        <text>apo-[ACP] + CoA = holo-[ACP] + adenosine 3',5'-bisphosphate + H(+)</text>
        <dbReference type="Rhea" id="RHEA:12068"/>
        <dbReference type="Rhea" id="RHEA-COMP:9685"/>
        <dbReference type="Rhea" id="RHEA-COMP:9690"/>
        <dbReference type="ChEBI" id="CHEBI:15378"/>
        <dbReference type="ChEBI" id="CHEBI:29999"/>
        <dbReference type="ChEBI" id="CHEBI:57287"/>
        <dbReference type="ChEBI" id="CHEBI:58343"/>
        <dbReference type="ChEBI" id="CHEBI:64479"/>
        <dbReference type="EC" id="2.7.8.7"/>
    </reaction>
</comment>
<dbReference type="NCBIfam" id="TIGR00556">
    <property type="entry name" value="pantethn_trn"/>
    <property type="match status" value="1"/>
</dbReference>
<dbReference type="GO" id="GO:0000287">
    <property type="term" value="F:magnesium ion binding"/>
    <property type="evidence" value="ECO:0007669"/>
    <property type="project" value="UniProtKB-UniRule"/>
</dbReference>
<dbReference type="NCBIfam" id="TIGR00516">
    <property type="entry name" value="acpS"/>
    <property type="match status" value="1"/>
</dbReference>
<dbReference type="GO" id="GO:0005737">
    <property type="term" value="C:cytoplasm"/>
    <property type="evidence" value="ECO:0007669"/>
    <property type="project" value="UniProtKB-SubCell"/>
</dbReference>
<comment type="function">
    <text evidence="8">Transfers the 4'-phosphopantetheine moiety from coenzyme A to a Ser of acyl-carrier-protein.</text>
</comment>
<dbReference type="RefSeq" id="WP_045231786.1">
    <property type="nucleotide sequence ID" value="NZ_BBJU01000025.1"/>
</dbReference>
<evidence type="ECO:0000259" key="9">
    <source>
        <dbReference type="Pfam" id="PF01648"/>
    </source>
</evidence>
<keyword evidence="8" id="KW-0963">Cytoplasm</keyword>
<comment type="similarity">
    <text evidence="8">Belongs to the P-Pant transferase superfamily. AcpS family.</text>
</comment>
<dbReference type="HAMAP" id="MF_00101">
    <property type="entry name" value="AcpS"/>
    <property type="match status" value="1"/>
</dbReference>
<comment type="subcellular location">
    <subcellularLocation>
        <location evidence="8">Cytoplasm</location>
    </subcellularLocation>
</comment>
<keyword evidence="6 8" id="KW-0443">Lipid metabolism</keyword>
<dbReference type="InterPro" id="IPR037143">
    <property type="entry name" value="4-PPantetheinyl_Trfase_dom_sf"/>
</dbReference>
<keyword evidence="4 8" id="KW-0276">Fatty acid metabolism</keyword>
<keyword evidence="2 8" id="KW-0808">Transferase</keyword>
<dbReference type="GO" id="GO:0006633">
    <property type="term" value="P:fatty acid biosynthetic process"/>
    <property type="evidence" value="ECO:0007669"/>
    <property type="project" value="UniProtKB-UniRule"/>
</dbReference>
<feature type="domain" description="4'-phosphopantetheinyl transferase" evidence="9">
    <location>
        <begin position="5"/>
        <end position="100"/>
    </location>
</feature>
<dbReference type="Proteomes" id="UP000028701">
    <property type="component" value="Unassembled WGS sequence"/>
</dbReference>
<keyword evidence="7 8" id="KW-0275">Fatty acid biosynthesis</keyword>
<evidence type="ECO:0000256" key="3">
    <source>
        <dbReference type="ARBA" id="ARBA00022723"/>
    </source>
</evidence>
<feature type="binding site" evidence="8">
    <location>
        <position position="57"/>
    </location>
    <ligand>
        <name>Mg(2+)</name>
        <dbReference type="ChEBI" id="CHEBI:18420"/>
    </ligand>
</feature>
<feature type="binding site" evidence="8">
    <location>
        <position position="8"/>
    </location>
    <ligand>
        <name>Mg(2+)</name>
        <dbReference type="ChEBI" id="CHEBI:18420"/>
    </ligand>
</feature>
<evidence type="ECO:0000256" key="4">
    <source>
        <dbReference type="ARBA" id="ARBA00022832"/>
    </source>
</evidence>
<dbReference type="EC" id="2.7.8.7" evidence="8"/>
<sequence>MIIGMGSDLIDIRRIETSISRFGDRFTNRCFTEVEQKKSDGRKNRAASYAKRFAAKEACSKALGTGLAQGVFWKDMGVVNLPSGKPTMRLTNGAAEHLAKLLPAGHEAVIHLTITDEFPYAQAFVIIEAVAVTK</sequence>
<reference evidence="10 11" key="1">
    <citation type="submission" date="2014-08" db="EMBL/GenBank/DDBJ databases">
        <title>Whole genome shotgun sequence of Rhizobium rubi NBRC 13261.</title>
        <authorList>
            <person name="Katano-Makiyama Y."/>
            <person name="Hosoyama A."/>
            <person name="Hashimoto M."/>
            <person name="Hosoyama Y."/>
            <person name="Noguchi M."/>
            <person name="Tsuchikane K."/>
            <person name="Uohara A."/>
            <person name="Ohji S."/>
            <person name="Ichikawa N."/>
            <person name="Kimura A."/>
            <person name="Yamazoe A."/>
            <person name="Fujita N."/>
        </authorList>
    </citation>
    <scope>NUCLEOTIDE SEQUENCE [LARGE SCALE GENOMIC DNA]</scope>
    <source>
        <strain evidence="10 11">NBRC 13261</strain>
    </source>
</reference>
<dbReference type="OrthoDB" id="517356at2"/>
<evidence type="ECO:0000256" key="1">
    <source>
        <dbReference type="ARBA" id="ARBA00022516"/>
    </source>
</evidence>
<name>A0A081D093_9HYPH</name>
<evidence type="ECO:0000313" key="11">
    <source>
        <dbReference type="Proteomes" id="UP000028701"/>
    </source>
</evidence>
<dbReference type="Gene3D" id="3.90.470.20">
    <property type="entry name" value="4'-phosphopantetheinyl transferase domain"/>
    <property type="match status" value="1"/>
</dbReference>
<protein>
    <recommendedName>
        <fullName evidence="8">Holo-[acyl-carrier-protein] synthase</fullName>
        <shortName evidence="8">Holo-ACP synthase</shortName>
        <ecNumber evidence="8">2.7.8.7</ecNumber>
    </recommendedName>
    <alternativeName>
        <fullName evidence="8">4'-phosphopantetheinyl transferase AcpS</fullName>
    </alternativeName>
</protein>
<evidence type="ECO:0000313" key="10">
    <source>
        <dbReference type="EMBL" id="GAK72339.1"/>
    </source>
</evidence>
<keyword evidence="1 8" id="KW-0444">Lipid biosynthesis</keyword>
<dbReference type="GO" id="GO:0008897">
    <property type="term" value="F:holo-[acyl-carrier-protein] synthase activity"/>
    <property type="evidence" value="ECO:0007669"/>
    <property type="project" value="UniProtKB-UniRule"/>
</dbReference>
<evidence type="ECO:0000256" key="6">
    <source>
        <dbReference type="ARBA" id="ARBA00023098"/>
    </source>
</evidence>
<proteinExistence type="inferred from homology"/>
<evidence type="ECO:0000256" key="8">
    <source>
        <dbReference type="HAMAP-Rule" id="MF_00101"/>
    </source>
</evidence>
<comment type="caution">
    <text evidence="10">The sequence shown here is derived from an EMBL/GenBank/DDBJ whole genome shotgun (WGS) entry which is preliminary data.</text>
</comment>
<evidence type="ECO:0000256" key="5">
    <source>
        <dbReference type="ARBA" id="ARBA00022842"/>
    </source>
</evidence>
<evidence type="ECO:0000256" key="7">
    <source>
        <dbReference type="ARBA" id="ARBA00023160"/>
    </source>
</evidence>
<dbReference type="EMBL" id="BBJU01000025">
    <property type="protein sequence ID" value="GAK72339.1"/>
    <property type="molecule type" value="Genomic_DNA"/>
</dbReference>
<keyword evidence="3 8" id="KW-0479">Metal-binding</keyword>
<dbReference type="Pfam" id="PF01648">
    <property type="entry name" value="ACPS"/>
    <property type="match status" value="1"/>
</dbReference>
<dbReference type="InterPro" id="IPR004568">
    <property type="entry name" value="Ppantetheine-prot_Trfase_dom"/>
</dbReference>
<dbReference type="AlphaFoldDB" id="A0A081D093"/>
<accession>A0A081D093</accession>
<dbReference type="InterPro" id="IPR002582">
    <property type="entry name" value="ACPS"/>
</dbReference>